<protein>
    <submittedName>
        <fullName evidence="1">Uncharacterized protein</fullName>
    </submittedName>
</protein>
<sequence>MIDCHSFPFLLLSRCGSILSRTLDSGGEGPGQGELFLLSALFAIARSLVTSTCLPFATRWFADIYTFLSDVVCYPRPRIPCFLLVLSFCSSRCAYFFTVYSDGIVEANTLSFFIIG</sequence>
<dbReference type="EMBL" id="KN831788">
    <property type="protein sequence ID" value="KIM38956.1"/>
    <property type="molecule type" value="Genomic_DNA"/>
</dbReference>
<dbReference type="HOGENOM" id="CLU_2097169_0_0_1"/>
<reference evidence="2" key="2">
    <citation type="submission" date="2015-01" db="EMBL/GenBank/DDBJ databases">
        <title>Evolutionary Origins and Diversification of the Mycorrhizal Mutualists.</title>
        <authorList>
            <consortium name="DOE Joint Genome Institute"/>
            <consortium name="Mycorrhizal Genomics Consortium"/>
            <person name="Kohler A."/>
            <person name="Kuo A."/>
            <person name="Nagy L.G."/>
            <person name="Floudas D."/>
            <person name="Copeland A."/>
            <person name="Barry K.W."/>
            <person name="Cichocki N."/>
            <person name="Veneault-Fourrey C."/>
            <person name="LaButti K."/>
            <person name="Lindquist E.A."/>
            <person name="Lipzen A."/>
            <person name="Lundell T."/>
            <person name="Morin E."/>
            <person name="Murat C."/>
            <person name="Riley R."/>
            <person name="Ohm R."/>
            <person name="Sun H."/>
            <person name="Tunlid A."/>
            <person name="Henrissat B."/>
            <person name="Grigoriev I.V."/>
            <person name="Hibbett D.S."/>
            <person name="Martin F."/>
        </authorList>
    </citation>
    <scope>NUCLEOTIDE SEQUENCE [LARGE SCALE GENOMIC DNA]</scope>
    <source>
        <strain evidence="2">h7</strain>
    </source>
</reference>
<dbReference type="AlphaFoldDB" id="A0A0C3C5S1"/>
<keyword evidence="2" id="KW-1185">Reference proteome</keyword>
<proteinExistence type="predicted"/>
<gene>
    <name evidence="1" type="ORF">M413DRAFT_239552</name>
</gene>
<reference evidence="1 2" key="1">
    <citation type="submission" date="2014-04" db="EMBL/GenBank/DDBJ databases">
        <authorList>
            <consortium name="DOE Joint Genome Institute"/>
            <person name="Kuo A."/>
            <person name="Gay G."/>
            <person name="Dore J."/>
            <person name="Kohler A."/>
            <person name="Nagy L.G."/>
            <person name="Floudas D."/>
            <person name="Copeland A."/>
            <person name="Barry K.W."/>
            <person name="Cichocki N."/>
            <person name="Veneault-Fourrey C."/>
            <person name="LaButti K."/>
            <person name="Lindquist E.A."/>
            <person name="Lipzen A."/>
            <person name="Lundell T."/>
            <person name="Morin E."/>
            <person name="Murat C."/>
            <person name="Sun H."/>
            <person name="Tunlid A."/>
            <person name="Henrissat B."/>
            <person name="Grigoriev I.V."/>
            <person name="Hibbett D.S."/>
            <person name="Martin F."/>
            <person name="Nordberg H.P."/>
            <person name="Cantor M.N."/>
            <person name="Hua S.X."/>
        </authorList>
    </citation>
    <scope>NUCLEOTIDE SEQUENCE [LARGE SCALE GENOMIC DNA]</scope>
    <source>
        <strain evidence="2">h7</strain>
    </source>
</reference>
<evidence type="ECO:0000313" key="1">
    <source>
        <dbReference type="EMBL" id="KIM38956.1"/>
    </source>
</evidence>
<name>A0A0C3C5S1_HEBCY</name>
<organism evidence="1 2">
    <name type="scientific">Hebeloma cylindrosporum</name>
    <dbReference type="NCBI Taxonomy" id="76867"/>
    <lineage>
        <taxon>Eukaryota</taxon>
        <taxon>Fungi</taxon>
        <taxon>Dikarya</taxon>
        <taxon>Basidiomycota</taxon>
        <taxon>Agaricomycotina</taxon>
        <taxon>Agaricomycetes</taxon>
        <taxon>Agaricomycetidae</taxon>
        <taxon>Agaricales</taxon>
        <taxon>Agaricineae</taxon>
        <taxon>Hymenogastraceae</taxon>
        <taxon>Hebeloma</taxon>
    </lineage>
</organism>
<evidence type="ECO:0000313" key="2">
    <source>
        <dbReference type="Proteomes" id="UP000053424"/>
    </source>
</evidence>
<dbReference type="Proteomes" id="UP000053424">
    <property type="component" value="Unassembled WGS sequence"/>
</dbReference>
<accession>A0A0C3C5S1</accession>